<dbReference type="GO" id="GO:0016853">
    <property type="term" value="F:isomerase activity"/>
    <property type="evidence" value="ECO:0007669"/>
    <property type="project" value="UniProtKB-KW"/>
</dbReference>
<keyword evidence="3" id="KW-1185">Reference proteome</keyword>
<keyword evidence="2" id="KW-0413">Isomerase</keyword>
<dbReference type="SUPFAM" id="SSF75011">
    <property type="entry name" value="3-carboxy-cis,cis-mucoante lactonizing enzyme"/>
    <property type="match status" value="1"/>
</dbReference>
<protein>
    <submittedName>
        <fullName evidence="2">6-phosphogluconolactonase, cycloisomerase 2 family</fullName>
    </submittedName>
</protein>
<dbReference type="PANTHER" id="PTHR47197:SF3">
    <property type="entry name" value="DIHYDRO-HEME D1 DEHYDROGENASE"/>
    <property type="match status" value="1"/>
</dbReference>
<evidence type="ECO:0000256" key="1">
    <source>
        <dbReference type="SAM" id="Phobius"/>
    </source>
</evidence>
<reference evidence="2 3" key="1">
    <citation type="submission" date="2016-10" db="EMBL/GenBank/DDBJ databases">
        <authorList>
            <person name="de Groot N.N."/>
        </authorList>
    </citation>
    <scope>NUCLEOTIDE SEQUENCE [LARGE SCALE GENOMIC DNA]</scope>
    <source>
        <strain evidence="2 3">DSM 6059</strain>
    </source>
</reference>
<dbReference type="EMBL" id="FOLO01000023">
    <property type="protein sequence ID" value="SFC92373.1"/>
    <property type="molecule type" value="Genomic_DNA"/>
</dbReference>
<dbReference type="AlphaFoldDB" id="A0A1I1NC71"/>
<dbReference type="InterPro" id="IPR051200">
    <property type="entry name" value="Host-pathogen_enzymatic-act"/>
</dbReference>
<dbReference type="OrthoDB" id="6253001at2"/>
<feature type="transmembrane region" description="Helical" evidence="1">
    <location>
        <begin position="22"/>
        <end position="43"/>
    </location>
</feature>
<proteinExistence type="predicted"/>
<keyword evidence="1" id="KW-0472">Membrane</keyword>
<keyword evidence="1" id="KW-0812">Transmembrane</keyword>
<dbReference type="InterPro" id="IPR019405">
    <property type="entry name" value="Lactonase_7-beta_prop"/>
</dbReference>
<keyword evidence="1" id="KW-1133">Transmembrane helix</keyword>
<dbReference type="Pfam" id="PF10282">
    <property type="entry name" value="Lactonase"/>
    <property type="match status" value="1"/>
</dbReference>
<accession>A0A1I1NC71</accession>
<dbReference type="STRING" id="1123010.SAMN02745724_02930"/>
<dbReference type="Proteomes" id="UP000198862">
    <property type="component" value="Unassembled WGS sequence"/>
</dbReference>
<dbReference type="PANTHER" id="PTHR47197">
    <property type="entry name" value="PROTEIN NIRF"/>
    <property type="match status" value="1"/>
</dbReference>
<name>A0A1I1NC71_9GAMM</name>
<evidence type="ECO:0000313" key="2">
    <source>
        <dbReference type="EMBL" id="SFC92373.1"/>
    </source>
</evidence>
<dbReference type="Gene3D" id="2.130.10.10">
    <property type="entry name" value="YVTN repeat-like/Quinoprotein amine dehydrogenase"/>
    <property type="match status" value="2"/>
</dbReference>
<gene>
    <name evidence="2" type="ORF">SAMN02745724_02930</name>
</gene>
<dbReference type="InterPro" id="IPR015943">
    <property type="entry name" value="WD40/YVTN_repeat-like_dom_sf"/>
</dbReference>
<evidence type="ECO:0000313" key="3">
    <source>
        <dbReference type="Proteomes" id="UP000198862"/>
    </source>
</evidence>
<organism evidence="2 3">
    <name type="scientific">Pseudoalteromonas denitrificans DSM 6059</name>
    <dbReference type="NCBI Taxonomy" id="1123010"/>
    <lineage>
        <taxon>Bacteria</taxon>
        <taxon>Pseudomonadati</taxon>
        <taxon>Pseudomonadota</taxon>
        <taxon>Gammaproteobacteria</taxon>
        <taxon>Alteromonadales</taxon>
        <taxon>Pseudoalteromonadaceae</taxon>
        <taxon>Pseudoalteromonas</taxon>
    </lineage>
</organism>
<sequence length="362" mass="39693">MLSQFWYWKNDCLASLFLIKKYGLLILIVSVLSGCVSTHRLYLTQELMREKQVIEDNKLGVDGLGGARVVELTPDGRQLLVTSADDNALAIFNVDSDFKLTFNKVFINNSKIDGLNGATSLILSSDGRRAYVVSFYDSALVIFEQDKQGIYQFIHAIRDGLPYEQVFSDKESVKEKDKLGLLGAYDIAITSDNSQLFIASVASNAVSIFDMTENGNVLFNQLIRDSDNTVYGLAGAVNVTITSNNSQVIVAGFNENAITIFNRDENGALEHSQTLINGKDGVKNMVSPQGLAMSPDDNYLYAACSGGNAIVVFAKNDQGKYLYMQSISNSDNNVTGLGVQGMLQLLLMGSVYLWPQSQIMQS</sequence>